<gene>
    <name evidence="1" type="ORF">ACFQHR_09070</name>
</gene>
<dbReference type="RefSeq" id="WP_066618557.1">
    <property type="nucleotide sequence ID" value="NZ_JBHSYQ010000003.1"/>
</dbReference>
<reference evidence="2" key="1">
    <citation type="journal article" date="2019" name="Int. J. Syst. Evol. Microbiol.">
        <title>The Global Catalogue of Microorganisms (GCM) 10K type strain sequencing project: providing services to taxonomists for standard genome sequencing and annotation.</title>
        <authorList>
            <consortium name="The Broad Institute Genomics Platform"/>
            <consortium name="The Broad Institute Genome Sequencing Center for Infectious Disease"/>
            <person name="Wu L."/>
            <person name="Ma J."/>
        </authorList>
    </citation>
    <scope>NUCLEOTIDE SEQUENCE [LARGE SCALE GENOMIC DNA]</scope>
    <source>
        <strain evidence="2">CGMCC 4.7393</strain>
    </source>
</reference>
<keyword evidence="2" id="KW-1185">Reference proteome</keyword>
<name>A0ABW2DIQ0_9BACT</name>
<dbReference type="Proteomes" id="UP001596405">
    <property type="component" value="Unassembled WGS sequence"/>
</dbReference>
<accession>A0ABW2DIQ0</accession>
<sequence length="131" mass="15422">MILENTLIKLDYNPAKDLLFVEWPDQNTYSLYEFNHLLEKVLNTVKYYDISYLLIDARQTVDAITEIEYMDAAIKFLEDLSHTRVKKVARLVTDNINRERQIKEISNKTNLSLEFQTFASLEVAQSWLVSK</sequence>
<protein>
    <submittedName>
        <fullName evidence="1">STAS/SEC14 domain-containing protein</fullName>
    </submittedName>
</protein>
<proteinExistence type="predicted"/>
<dbReference type="InterPro" id="IPR021866">
    <property type="entry name" value="SpoIIAA-like"/>
</dbReference>
<comment type="caution">
    <text evidence="1">The sequence shown here is derived from an EMBL/GenBank/DDBJ whole genome shotgun (WGS) entry which is preliminary data.</text>
</comment>
<evidence type="ECO:0000313" key="2">
    <source>
        <dbReference type="Proteomes" id="UP001596405"/>
    </source>
</evidence>
<evidence type="ECO:0000313" key="1">
    <source>
        <dbReference type="EMBL" id="MFC6997777.1"/>
    </source>
</evidence>
<dbReference type="EMBL" id="JBHSYQ010000003">
    <property type="protein sequence ID" value="MFC6997777.1"/>
    <property type="molecule type" value="Genomic_DNA"/>
</dbReference>
<organism evidence="1 2">
    <name type="scientific">Rufibacter roseus</name>
    <dbReference type="NCBI Taxonomy" id="1567108"/>
    <lineage>
        <taxon>Bacteria</taxon>
        <taxon>Pseudomonadati</taxon>
        <taxon>Bacteroidota</taxon>
        <taxon>Cytophagia</taxon>
        <taxon>Cytophagales</taxon>
        <taxon>Hymenobacteraceae</taxon>
        <taxon>Rufibacter</taxon>
    </lineage>
</organism>
<dbReference type="Pfam" id="PF11964">
    <property type="entry name" value="SpoIIAA-like"/>
    <property type="match status" value="1"/>
</dbReference>